<dbReference type="SUPFAM" id="SSF50370">
    <property type="entry name" value="Ricin B-like lectins"/>
    <property type="match status" value="1"/>
</dbReference>
<comment type="similarity">
    <text evidence="1 4">Belongs to the glycosyl hydrolase 5 (cellulase A) family.</text>
</comment>
<evidence type="ECO:0000256" key="4">
    <source>
        <dbReference type="RuleBase" id="RU361153"/>
    </source>
</evidence>
<dbReference type="SUPFAM" id="SSF51445">
    <property type="entry name" value="(Trans)glycosidases"/>
    <property type="match status" value="1"/>
</dbReference>
<keyword evidence="3 4" id="KW-0326">Glycosidase</keyword>
<organism evidence="7 8">
    <name type="scientific">Jatropha curcas</name>
    <name type="common">Barbados nut</name>
    <dbReference type="NCBI Taxonomy" id="180498"/>
    <lineage>
        <taxon>Eukaryota</taxon>
        <taxon>Viridiplantae</taxon>
        <taxon>Streptophyta</taxon>
        <taxon>Embryophyta</taxon>
        <taxon>Tracheophyta</taxon>
        <taxon>Spermatophyta</taxon>
        <taxon>Magnoliopsida</taxon>
        <taxon>eudicotyledons</taxon>
        <taxon>Gunneridae</taxon>
        <taxon>Pentapetalae</taxon>
        <taxon>rosids</taxon>
        <taxon>fabids</taxon>
        <taxon>Malpighiales</taxon>
        <taxon>Euphorbiaceae</taxon>
        <taxon>Crotonoideae</taxon>
        <taxon>Jatropheae</taxon>
        <taxon>Jatropha</taxon>
    </lineage>
</organism>
<dbReference type="Gene3D" id="3.20.20.80">
    <property type="entry name" value="Glycosidases"/>
    <property type="match status" value="1"/>
</dbReference>
<evidence type="ECO:0000313" key="8">
    <source>
        <dbReference type="Proteomes" id="UP000027138"/>
    </source>
</evidence>
<dbReference type="Proteomes" id="UP000027138">
    <property type="component" value="Unassembled WGS sequence"/>
</dbReference>
<evidence type="ECO:0000313" key="7">
    <source>
        <dbReference type="EMBL" id="KDP25366.1"/>
    </source>
</evidence>
<dbReference type="PANTHER" id="PTHR31263:SF0">
    <property type="entry name" value="CELLULASE FAMILY PROTEIN (AFU_ORTHOLOGUE AFUA_5G14560)"/>
    <property type="match status" value="1"/>
</dbReference>
<evidence type="ECO:0000256" key="1">
    <source>
        <dbReference type="ARBA" id="ARBA00005641"/>
    </source>
</evidence>
<dbReference type="InterPro" id="IPR017853">
    <property type="entry name" value="GH"/>
</dbReference>
<feature type="chain" id="PRO_5001642054" description="Glycoside hydrolase family 5 domain-containing protein" evidence="5">
    <location>
        <begin position="22"/>
        <end position="554"/>
    </location>
</feature>
<dbReference type="Pfam" id="PF00150">
    <property type="entry name" value="Cellulase"/>
    <property type="match status" value="1"/>
</dbReference>
<dbReference type="GO" id="GO:0004553">
    <property type="term" value="F:hydrolase activity, hydrolyzing O-glycosyl compounds"/>
    <property type="evidence" value="ECO:0007669"/>
    <property type="project" value="InterPro"/>
</dbReference>
<evidence type="ECO:0000259" key="6">
    <source>
        <dbReference type="Pfam" id="PF00150"/>
    </source>
</evidence>
<dbReference type="OrthoDB" id="442731at2759"/>
<evidence type="ECO:0000256" key="5">
    <source>
        <dbReference type="SAM" id="SignalP"/>
    </source>
</evidence>
<sequence length="554" mass="63178">MSAKILLPILLLVLSVPCCFCLPLSTKGKWIVDSKTGERVKLACVNWPSHLEPMLAEGLADKPLKQIVFQIVRGNYNCVRFTWATFMFTRYANLTVRESFNTLNLTETVAEIRRQNGFILEKTLPQAFETVIDELGRQGVMVILDCQVSKPTWCCGEKDGNAFFGDEYFDVEEWLQGLTTAAELAKGKPNVIGISTRNELRGPLSNVDNWYKYITQGAEAIHKANPDAIILASGLSYANDLTFLKNQSLRSNYDNKLVYEAHWYPWSWAPTDTWDDKNINQICQNKLQHFIDQTGFVNTLKNPVPLFLGEFGLNLRGLLRSQDHFLSCFLAYASDIDLDWAIWGLQGNYYFRSNKIGMDETFGVLDYHWNRIRNPHFENRLKLIKQKLQEPSSDYYNYYIMFHPQSGSCVLSSSRREVYTESCSNNPSQWFYAGDGHPIRLKGTDLCIEAVGDGVRPILSENCHGPQSSWKLLSETKLHVGVFDQSSGQYLCLQKDSPYTSTIITTKCHFTLQDTNCLEDPQDDPTTQWFKLVTTNVKCFMISFQAGFLSPEVV</sequence>
<keyword evidence="5" id="KW-0732">Signal</keyword>
<dbReference type="STRING" id="180498.A0A067JN02"/>
<evidence type="ECO:0000256" key="3">
    <source>
        <dbReference type="ARBA" id="ARBA00023295"/>
    </source>
</evidence>
<name>A0A067JN02_JATCU</name>
<dbReference type="PANTHER" id="PTHR31263">
    <property type="entry name" value="CELLULASE FAMILY PROTEIN (AFU_ORTHOLOGUE AFUA_5G14560)"/>
    <property type="match status" value="1"/>
</dbReference>
<dbReference type="Gene3D" id="2.80.10.50">
    <property type="match status" value="1"/>
</dbReference>
<dbReference type="AlphaFoldDB" id="A0A067JN02"/>
<keyword evidence="2 4" id="KW-0378">Hydrolase</keyword>
<evidence type="ECO:0000256" key="2">
    <source>
        <dbReference type="ARBA" id="ARBA00022801"/>
    </source>
</evidence>
<dbReference type="EMBL" id="KK914993">
    <property type="protein sequence ID" value="KDP25366.1"/>
    <property type="molecule type" value="Genomic_DNA"/>
</dbReference>
<feature type="signal peptide" evidence="5">
    <location>
        <begin position="1"/>
        <end position="21"/>
    </location>
</feature>
<accession>A0A067JN02</accession>
<gene>
    <name evidence="7" type="ORF">JCGZ_20522</name>
</gene>
<keyword evidence="8" id="KW-1185">Reference proteome</keyword>
<feature type="domain" description="Glycoside hydrolase family 5" evidence="6">
    <location>
        <begin position="99"/>
        <end position="346"/>
    </location>
</feature>
<dbReference type="InterPro" id="IPR001547">
    <property type="entry name" value="Glyco_hydro_5"/>
</dbReference>
<protein>
    <recommendedName>
        <fullName evidence="6">Glycoside hydrolase family 5 domain-containing protein</fullName>
    </recommendedName>
</protein>
<reference evidence="7 8" key="1">
    <citation type="journal article" date="2014" name="PLoS ONE">
        <title>Global Analysis of Gene Expression Profiles in Physic Nut (Jatropha curcas L.) Seedlings Exposed to Salt Stress.</title>
        <authorList>
            <person name="Zhang L."/>
            <person name="Zhang C."/>
            <person name="Wu P."/>
            <person name="Chen Y."/>
            <person name="Li M."/>
            <person name="Jiang H."/>
            <person name="Wu G."/>
        </authorList>
    </citation>
    <scope>NUCLEOTIDE SEQUENCE [LARGE SCALE GENOMIC DNA]</scope>
    <source>
        <strain evidence="8">cv. GZQX0401</strain>
        <tissue evidence="7">Young leaves</tissue>
    </source>
</reference>
<dbReference type="InterPro" id="IPR035992">
    <property type="entry name" value="Ricin_B-like_lectins"/>
</dbReference>
<proteinExistence type="inferred from homology"/>
<dbReference type="GO" id="GO:0000272">
    <property type="term" value="P:polysaccharide catabolic process"/>
    <property type="evidence" value="ECO:0007669"/>
    <property type="project" value="InterPro"/>
</dbReference>